<dbReference type="AlphaFoldDB" id="A0A918HUW8"/>
<feature type="chain" id="PRO_5037985202" evidence="1">
    <location>
        <begin position="30"/>
        <end position="64"/>
    </location>
</feature>
<keyword evidence="3" id="KW-1185">Reference proteome</keyword>
<dbReference type="RefSeq" id="WP_189549653.1">
    <property type="nucleotide sequence ID" value="NZ_BMTP01000003.1"/>
</dbReference>
<feature type="signal peptide" evidence="1">
    <location>
        <begin position="1"/>
        <end position="29"/>
    </location>
</feature>
<dbReference type="EMBL" id="BMTP01000003">
    <property type="protein sequence ID" value="GGU26826.1"/>
    <property type="molecule type" value="Genomic_DNA"/>
</dbReference>
<reference evidence="2" key="1">
    <citation type="journal article" date="2014" name="Int. J. Syst. Evol. Microbiol.">
        <title>Complete genome sequence of Corynebacterium casei LMG S-19264T (=DSM 44701T), isolated from a smear-ripened cheese.</title>
        <authorList>
            <consortium name="US DOE Joint Genome Institute (JGI-PGF)"/>
            <person name="Walter F."/>
            <person name="Albersmeier A."/>
            <person name="Kalinowski J."/>
            <person name="Ruckert C."/>
        </authorList>
    </citation>
    <scope>NUCLEOTIDE SEQUENCE</scope>
    <source>
        <strain evidence="2">JCM 4391</strain>
    </source>
</reference>
<sequence>MHSRVARVTGVLAMVFAIALGGAATAAHAGPAPGGTITVVAGDEGPSTPKPGAPVVITGFAPGA</sequence>
<dbReference type="Proteomes" id="UP000636661">
    <property type="component" value="Unassembled WGS sequence"/>
</dbReference>
<keyword evidence="1" id="KW-0732">Signal</keyword>
<accession>A0A918HUW8</accession>
<gene>
    <name evidence="2" type="ORF">GCM10010274_11660</name>
</gene>
<reference evidence="2" key="2">
    <citation type="submission" date="2020-09" db="EMBL/GenBank/DDBJ databases">
        <authorList>
            <person name="Sun Q."/>
            <person name="Ohkuma M."/>
        </authorList>
    </citation>
    <scope>NUCLEOTIDE SEQUENCE</scope>
    <source>
        <strain evidence="2">JCM 4391</strain>
    </source>
</reference>
<evidence type="ECO:0000256" key="1">
    <source>
        <dbReference type="SAM" id="SignalP"/>
    </source>
</evidence>
<protein>
    <submittedName>
        <fullName evidence="2">Uncharacterized protein</fullName>
    </submittedName>
</protein>
<name>A0A918HUW8_9ACTN</name>
<comment type="caution">
    <text evidence="2">The sequence shown here is derived from an EMBL/GenBank/DDBJ whole genome shotgun (WGS) entry which is preliminary data.</text>
</comment>
<evidence type="ECO:0000313" key="2">
    <source>
        <dbReference type="EMBL" id="GGU26826.1"/>
    </source>
</evidence>
<organism evidence="2 3">
    <name type="scientific">Streptomyces lavendofoliae</name>
    <dbReference type="NCBI Taxonomy" id="67314"/>
    <lineage>
        <taxon>Bacteria</taxon>
        <taxon>Bacillati</taxon>
        <taxon>Actinomycetota</taxon>
        <taxon>Actinomycetes</taxon>
        <taxon>Kitasatosporales</taxon>
        <taxon>Streptomycetaceae</taxon>
        <taxon>Streptomyces</taxon>
    </lineage>
</organism>
<evidence type="ECO:0000313" key="3">
    <source>
        <dbReference type="Proteomes" id="UP000636661"/>
    </source>
</evidence>
<proteinExistence type="predicted"/>